<dbReference type="OrthoDB" id="603275at2"/>
<proteinExistence type="predicted"/>
<name>A0A8E1UR14_9BACT</name>
<evidence type="ECO:0000313" key="2">
    <source>
        <dbReference type="Proteomes" id="UP000036951"/>
    </source>
</evidence>
<organism evidence="1 2">
    <name type="scientific">Xylanibacter rarus</name>
    <dbReference type="NCBI Taxonomy" id="1676614"/>
    <lineage>
        <taxon>Bacteria</taxon>
        <taxon>Pseudomonadati</taxon>
        <taxon>Bacteroidota</taxon>
        <taxon>Bacteroidia</taxon>
        <taxon>Bacteroidales</taxon>
        <taxon>Prevotellaceae</taxon>
        <taxon>Xylanibacter</taxon>
    </lineage>
</organism>
<evidence type="ECO:0000313" key="1">
    <source>
        <dbReference type="EMBL" id="KOO67658.1"/>
    </source>
</evidence>
<keyword evidence="2" id="KW-1185">Reference proteome</keyword>
<comment type="caution">
    <text evidence="1">The sequence shown here is derived from an EMBL/GenBank/DDBJ whole genome shotgun (WGS) entry which is preliminary data.</text>
</comment>
<dbReference type="SUPFAM" id="SSF56935">
    <property type="entry name" value="Porins"/>
    <property type="match status" value="1"/>
</dbReference>
<dbReference type="Pfam" id="PF13715">
    <property type="entry name" value="CarbopepD_reg_2"/>
    <property type="match status" value="1"/>
</dbReference>
<protein>
    <recommendedName>
        <fullName evidence="3">Collagen-binding protein</fullName>
    </recommendedName>
</protein>
<gene>
    <name evidence="1" type="ORF">ACU52_12330</name>
</gene>
<dbReference type="SUPFAM" id="SSF49464">
    <property type="entry name" value="Carboxypeptidase regulatory domain-like"/>
    <property type="match status" value="1"/>
</dbReference>
<accession>A0A8E1UR14</accession>
<dbReference type="InterPro" id="IPR008969">
    <property type="entry name" value="CarboxyPept-like_regulatory"/>
</dbReference>
<sequence>MTVSDGRTIRMALVLFAWLLAATAYGQVITGRVVNSDNSPVDKASVYIKNGKSVVAYGFTDKQGMFAVDSKGRQCDTMEVRKIGYSKLAIALRHYSSDKAIVLSEHATELKEVVVKSQRIRQEGDTLNYLVSAFRGKQDRTIADVIRKMPGLTVNDDGSIEYLGTKINKFYIEGMDLLGGKYAQASDNIDAGKVKKVQVLERHQPIRALKDTKFSDQAALNIVLTDSAKNVWSHTFDLSTGASLTNSPGWLYDNRIVSMLFSRKVQSISMYKNNNTGKNIGQEVTPMSAYLDDSAPVDDGMLGNISLPAPAIDASRSRFNHTHLIATNWLLKTHGGNDLRIQLDGMTDMTEQRQTSTTVYTTAGGAAIVQDISAESRHDALSAEVLYRQNTERQYLTNDVRGYVDFDRSSGLSVLNGVETREMVKPRQGYITDKLSFVRNITRRYSFSVNAYLSLNWLPGSLLLADSTMQRLRQRSVLAGCDAYFGQKLGAFYLNYNIGTDMKAQHIGVSRQNLDAVRKYTEWRTFMKPSLSYKTSIINLVASAPVYWTSRTYGVQHKDNITFEPNLFFRAMPVSDFGITATYNCSWKSEGFLSVLDIPVFTDYISMTEGQGKLSNTLMHTASANIEYKNVIKGLFATVGYVFTNMRNQRLYSMNVDGNVYESRATDLTSNSVMHGLNCRVSESWNVAHLVTTLSGRWQWSDYNMLLQNVLTPFQTQMAGATATVSLQPCSWFSVEEQSQFSYVRQECCSGASLPSSLSSFSHSLKCYFMPGRFNIELSNEIYHGNDKAVSFTYFADLSVSYRTKRYEVSLTCSNILGKDEYERRQITDTQQMYTITRLRPRECMVRVEFSL</sequence>
<dbReference type="Proteomes" id="UP000036951">
    <property type="component" value="Unassembled WGS sequence"/>
</dbReference>
<evidence type="ECO:0008006" key="3">
    <source>
        <dbReference type="Google" id="ProtNLM"/>
    </source>
</evidence>
<dbReference type="AlphaFoldDB" id="A0A8E1UR14"/>
<reference evidence="1 2" key="1">
    <citation type="submission" date="2015-06" db="EMBL/GenBank/DDBJ databases">
        <title>Prevotella sp. 109, sp. nov., a novel member of the family Prevotellaceae isolated from human faeces.</title>
        <authorList>
            <person name="Shkoporov A.N."/>
            <person name="Chaplin A.V."/>
            <person name="Kafarskaia L.I."/>
            <person name="Efimov B.A."/>
        </authorList>
    </citation>
    <scope>NUCLEOTIDE SEQUENCE [LARGE SCALE GENOMIC DNA]</scope>
    <source>
        <strain evidence="1 2">109</strain>
    </source>
</reference>
<dbReference type="EMBL" id="LFQU01000030">
    <property type="protein sequence ID" value="KOO67658.1"/>
    <property type="molecule type" value="Genomic_DNA"/>
</dbReference>